<protein>
    <submittedName>
        <fullName evidence="1">Uncharacterized protein</fullName>
    </submittedName>
</protein>
<sequence length="387" mass="42486">MSGPKRYYSQQYSPLDEPSAAHSDIGLNQYTGYDGPRGQEDTGYEPHRHQDLESAPTQYDRTPYQPPQSHAAPYDNPFNQEASRGPSPIYEDDYHATKLPPRPAKKAWYSGAMAGGMSWWHRQTRKMKYILMGSVAAFIILLIIIIGVAAAVSSDNFNYEPLDVQVQNAVSFETGGATREQPQSNTTGVGAGQDVYNYYSGDASNFPTSDQWVSYEDMWKKNLNTFRTSCGYLDHGADNTEAMIEDINWAIQNRANASLVDHRLILATVLQESNGCPRAGATTSSGGVRNPGLMQSHNGHAYNPSHSTMSILQMIQDGTQGTEHGDGIVQNLDLYGDPYSAARGYNSGYIPKSGDLSEAAGATKCYVSDMANRLTGWVRAKSSCEEE</sequence>
<reference evidence="1" key="1">
    <citation type="submission" date="2023-07" db="EMBL/GenBank/DDBJ databases">
        <title>Black Yeasts Isolated from many extreme environments.</title>
        <authorList>
            <person name="Coleine C."/>
            <person name="Stajich J.E."/>
            <person name="Selbmann L."/>
        </authorList>
    </citation>
    <scope>NUCLEOTIDE SEQUENCE</scope>
    <source>
        <strain evidence="1">CCFEE 5714</strain>
    </source>
</reference>
<accession>A0ACC3MZT3</accession>
<keyword evidence="2" id="KW-1185">Reference proteome</keyword>
<comment type="caution">
    <text evidence="1">The sequence shown here is derived from an EMBL/GenBank/DDBJ whole genome shotgun (WGS) entry which is preliminary data.</text>
</comment>
<evidence type="ECO:0000313" key="1">
    <source>
        <dbReference type="EMBL" id="KAK3706622.1"/>
    </source>
</evidence>
<organism evidence="1 2">
    <name type="scientific">Vermiconidia calcicola</name>
    <dbReference type="NCBI Taxonomy" id="1690605"/>
    <lineage>
        <taxon>Eukaryota</taxon>
        <taxon>Fungi</taxon>
        <taxon>Dikarya</taxon>
        <taxon>Ascomycota</taxon>
        <taxon>Pezizomycotina</taxon>
        <taxon>Dothideomycetes</taxon>
        <taxon>Dothideomycetidae</taxon>
        <taxon>Mycosphaerellales</taxon>
        <taxon>Extremaceae</taxon>
        <taxon>Vermiconidia</taxon>
    </lineage>
</organism>
<proteinExistence type="predicted"/>
<name>A0ACC3MZT3_9PEZI</name>
<dbReference type="EMBL" id="JAUTXU010000118">
    <property type="protein sequence ID" value="KAK3706622.1"/>
    <property type="molecule type" value="Genomic_DNA"/>
</dbReference>
<dbReference type="Proteomes" id="UP001281147">
    <property type="component" value="Unassembled WGS sequence"/>
</dbReference>
<evidence type="ECO:0000313" key="2">
    <source>
        <dbReference type="Proteomes" id="UP001281147"/>
    </source>
</evidence>
<gene>
    <name evidence="1" type="ORF">LTR37_012631</name>
</gene>